<proteinExistence type="predicted"/>
<sequence length="147" mass="17300">MSRIKVNPTNGQWKLELRADGTFFPFFNTEDWDFEVEFDGDDSEFYLVAKPRDDADDYFVTIAQTEPEVWEQPEPTTDVDTLVKWWETPSEYPVIPIDEMCSTLGVTTDELMNSFRDYLRYNLQHPDRDLVVFSTFLPETTEESTDE</sequence>
<protein>
    <submittedName>
        <fullName evidence="1">Uncharacterized protein</fullName>
    </submittedName>
</protein>
<dbReference type="EMBL" id="UINC01126791">
    <property type="protein sequence ID" value="SVD05500.1"/>
    <property type="molecule type" value="Genomic_DNA"/>
</dbReference>
<name>A0A382S6I3_9ZZZZ</name>
<gene>
    <name evidence="1" type="ORF">METZ01_LOCUS358354</name>
</gene>
<evidence type="ECO:0000313" key="1">
    <source>
        <dbReference type="EMBL" id="SVD05500.1"/>
    </source>
</evidence>
<organism evidence="1">
    <name type="scientific">marine metagenome</name>
    <dbReference type="NCBI Taxonomy" id="408172"/>
    <lineage>
        <taxon>unclassified sequences</taxon>
        <taxon>metagenomes</taxon>
        <taxon>ecological metagenomes</taxon>
    </lineage>
</organism>
<reference evidence="1" key="1">
    <citation type="submission" date="2018-05" db="EMBL/GenBank/DDBJ databases">
        <authorList>
            <person name="Lanie J.A."/>
            <person name="Ng W.-L."/>
            <person name="Kazmierczak K.M."/>
            <person name="Andrzejewski T.M."/>
            <person name="Davidsen T.M."/>
            <person name="Wayne K.J."/>
            <person name="Tettelin H."/>
            <person name="Glass J.I."/>
            <person name="Rusch D."/>
            <person name="Podicherti R."/>
            <person name="Tsui H.-C.T."/>
            <person name="Winkler M.E."/>
        </authorList>
    </citation>
    <scope>NUCLEOTIDE SEQUENCE</scope>
</reference>
<dbReference type="AlphaFoldDB" id="A0A382S6I3"/>
<accession>A0A382S6I3</accession>